<accession>A0A498QUW4</accession>
<proteinExistence type="predicted"/>
<protein>
    <submittedName>
        <fullName evidence="1">Uncharacterized protein</fullName>
    </submittedName>
</protein>
<sequence>MKTEFFSAERYNLLLDVNSADRRVRKDQKLAALLEEACACFFEFGVDEYYSVDLLHKHNSIDSEHIMLEDEEILDDGTPALTTMMATRPSKDDSFAPSTFKLQAGNLIPLEFSRDPVVNSAIGRLPEHIEFLCAYQRLLTKYELSEFIGLGFAGRQFYDGLRADQILVEESDLERVANIVTIKNRESIEYDKTISTSWAFKRTIKRCYTATVCVKVCVIYTPGHAIEHRKGTQHRQYEEA</sequence>
<dbReference type="OrthoDB" id="9893624at2"/>
<evidence type="ECO:0000313" key="1">
    <source>
        <dbReference type="EMBL" id="VBA50930.1"/>
    </source>
</evidence>
<name>A0A498QUW4_9MYCO</name>
<dbReference type="RefSeq" id="WP_136622946.1">
    <property type="nucleotide sequence ID" value="NZ_JAIENV010000229.1"/>
</dbReference>
<organism evidence="1 2">
    <name type="scientific">Mycobacterium pseudokansasii</name>
    <dbReference type="NCBI Taxonomy" id="2341080"/>
    <lineage>
        <taxon>Bacteria</taxon>
        <taxon>Bacillati</taxon>
        <taxon>Actinomycetota</taxon>
        <taxon>Actinomycetes</taxon>
        <taxon>Mycobacteriales</taxon>
        <taxon>Mycobacteriaceae</taxon>
        <taxon>Mycobacterium</taxon>
    </lineage>
</organism>
<dbReference type="Proteomes" id="UP000268285">
    <property type="component" value="Unassembled WGS sequence"/>
</dbReference>
<reference evidence="1 2" key="1">
    <citation type="submission" date="2018-09" db="EMBL/GenBank/DDBJ databases">
        <authorList>
            <person name="Tagini F."/>
        </authorList>
    </citation>
    <scope>NUCLEOTIDE SEQUENCE [LARGE SCALE GENOMIC DNA]</scope>
    <source>
        <strain evidence="1 2">MK142</strain>
    </source>
</reference>
<dbReference type="AlphaFoldDB" id="A0A498QUW4"/>
<gene>
    <name evidence="1" type="ORF">LAUMK142_02864</name>
</gene>
<evidence type="ECO:0000313" key="2">
    <source>
        <dbReference type="Proteomes" id="UP000268285"/>
    </source>
</evidence>
<dbReference type="EMBL" id="UPHU01000001">
    <property type="protein sequence ID" value="VBA50930.1"/>
    <property type="molecule type" value="Genomic_DNA"/>
</dbReference>
<keyword evidence="2" id="KW-1185">Reference proteome</keyword>